<feature type="transmembrane region" description="Helical" evidence="1">
    <location>
        <begin position="7"/>
        <end position="25"/>
    </location>
</feature>
<reference evidence="3" key="1">
    <citation type="submission" date="2017-09" db="EMBL/GenBank/DDBJ databases">
        <authorList>
            <person name="Varghese N."/>
            <person name="Submissions S."/>
        </authorList>
    </citation>
    <scope>NUCLEOTIDE SEQUENCE [LARGE SCALE GENOMIC DNA]</scope>
    <source>
        <strain evidence="3">DSM 15103</strain>
    </source>
</reference>
<evidence type="ECO:0000313" key="3">
    <source>
        <dbReference type="Proteomes" id="UP000219036"/>
    </source>
</evidence>
<keyword evidence="3" id="KW-1185">Reference proteome</keyword>
<feature type="transmembrane region" description="Helical" evidence="1">
    <location>
        <begin position="31"/>
        <end position="49"/>
    </location>
</feature>
<dbReference type="EMBL" id="OBEI01000005">
    <property type="protein sequence ID" value="SNZ08603.1"/>
    <property type="molecule type" value="Genomic_DNA"/>
</dbReference>
<dbReference type="Proteomes" id="UP000219036">
    <property type="component" value="Unassembled WGS sequence"/>
</dbReference>
<proteinExistence type="predicted"/>
<keyword evidence="1" id="KW-0472">Membrane</keyword>
<name>A0A285NI66_9AQUI</name>
<sequence>MRVGRLILAGIAAFTLITIVSFFVLDKKYAVSLAIIDSSVIIFAFLVWLNDKHFHERPGQRVFSISDKAFVDDVIVRQMNMHGITEVVNKGNVIEFYKKGHKTGEVRFRTDEKGNPIKIDNKYVIEVEAPEYILHNIDHETWSIIGKR</sequence>
<gene>
    <name evidence="2" type="ORF">SAMN06265182_1357</name>
</gene>
<keyword evidence="1" id="KW-1133">Transmembrane helix</keyword>
<dbReference type="AlphaFoldDB" id="A0A285NI66"/>
<organism evidence="2 3">
    <name type="scientific">Persephonella hydrogeniphila</name>
    <dbReference type="NCBI Taxonomy" id="198703"/>
    <lineage>
        <taxon>Bacteria</taxon>
        <taxon>Pseudomonadati</taxon>
        <taxon>Aquificota</taxon>
        <taxon>Aquificia</taxon>
        <taxon>Aquificales</taxon>
        <taxon>Hydrogenothermaceae</taxon>
        <taxon>Persephonella</taxon>
    </lineage>
</organism>
<accession>A0A285NI66</accession>
<keyword evidence="1" id="KW-0812">Transmembrane</keyword>
<protein>
    <submittedName>
        <fullName evidence="2">Uncharacterized protein</fullName>
    </submittedName>
</protein>
<evidence type="ECO:0000256" key="1">
    <source>
        <dbReference type="SAM" id="Phobius"/>
    </source>
</evidence>
<evidence type="ECO:0000313" key="2">
    <source>
        <dbReference type="EMBL" id="SNZ08603.1"/>
    </source>
</evidence>